<keyword evidence="1" id="KW-0813">Transport</keyword>
<accession>A0AAQ5X8U8</accession>
<evidence type="ECO:0000256" key="7">
    <source>
        <dbReference type="ARBA" id="ARBA00023065"/>
    </source>
</evidence>
<dbReference type="GO" id="GO:0005230">
    <property type="term" value="F:extracellular ligand-gated monoatomic ion channel activity"/>
    <property type="evidence" value="ECO:0007669"/>
    <property type="project" value="InterPro"/>
</dbReference>
<evidence type="ECO:0000256" key="10">
    <source>
        <dbReference type="ARBA" id="ARBA00023170"/>
    </source>
</evidence>
<evidence type="ECO:0000256" key="19">
    <source>
        <dbReference type="ARBA" id="ARBA00037540"/>
    </source>
</evidence>
<reference evidence="24" key="3">
    <citation type="submission" date="2025-09" db="UniProtKB">
        <authorList>
            <consortium name="Ensembl"/>
        </authorList>
    </citation>
    <scope>IDENTIFICATION</scope>
</reference>
<dbReference type="InterPro" id="IPR006202">
    <property type="entry name" value="Neur_chan_lig-bd"/>
</dbReference>
<name>A0AAQ5X8U8_AMPOC</name>
<evidence type="ECO:0000256" key="5">
    <source>
        <dbReference type="ARBA" id="ARBA00022989"/>
    </source>
</evidence>
<dbReference type="InterPro" id="IPR036734">
    <property type="entry name" value="Neur_chan_lig-bd_sf"/>
</dbReference>
<dbReference type="SUPFAM" id="SSF63712">
    <property type="entry name" value="Nicotinic receptor ligand binding domain-like"/>
    <property type="match status" value="1"/>
</dbReference>
<keyword evidence="3 21" id="KW-0812">Transmembrane</keyword>
<keyword evidence="12" id="KW-0628">Postsynaptic cell membrane</keyword>
<dbReference type="FunFam" id="1.20.58.390:FF:000103">
    <property type="entry name" value="Si:ch211-256e16.10"/>
    <property type="match status" value="1"/>
</dbReference>
<reference evidence="24" key="2">
    <citation type="submission" date="2025-08" db="UniProtKB">
        <authorList>
            <consortium name="Ensembl"/>
        </authorList>
    </citation>
    <scope>IDENTIFICATION</scope>
</reference>
<evidence type="ECO:0000256" key="11">
    <source>
        <dbReference type="ARBA" id="ARBA00023180"/>
    </source>
</evidence>
<dbReference type="InterPro" id="IPR049944">
    <property type="entry name" value="LGIC_TM_5-HT3"/>
</dbReference>
<reference evidence="24 25" key="1">
    <citation type="submission" date="2022-01" db="EMBL/GenBank/DDBJ databases">
        <title>A chromosome-scale genome assembly of the false clownfish, Amphiprion ocellaris.</title>
        <authorList>
            <person name="Ryu T."/>
        </authorList>
    </citation>
    <scope>NUCLEOTIDE SEQUENCE [LARGE SCALE GENOMIC DNA]</scope>
</reference>
<dbReference type="InterPro" id="IPR006029">
    <property type="entry name" value="Neurotrans-gated_channel_TM"/>
</dbReference>
<evidence type="ECO:0000256" key="8">
    <source>
        <dbReference type="ARBA" id="ARBA00023136"/>
    </source>
</evidence>
<dbReference type="Pfam" id="PF02931">
    <property type="entry name" value="Neur_chan_LBD"/>
    <property type="match status" value="1"/>
</dbReference>
<feature type="domain" description="Neurotransmitter-gated ion-channel ligand-binding" evidence="22">
    <location>
        <begin position="189"/>
        <end position="381"/>
    </location>
</feature>
<feature type="transmembrane region" description="Helical" evidence="21">
    <location>
        <begin position="44"/>
        <end position="64"/>
    </location>
</feature>
<dbReference type="InterPro" id="IPR038050">
    <property type="entry name" value="Neuro_actylchol_rec"/>
</dbReference>
<dbReference type="PANTHER" id="PTHR18945">
    <property type="entry name" value="NEUROTRANSMITTER GATED ION CHANNEL"/>
    <property type="match status" value="1"/>
</dbReference>
<comment type="catalytic activity">
    <reaction evidence="16">
        <text>K(+)(in) = K(+)(out)</text>
        <dbReference type="Rhea" id="RHEA:29463"/>
        <dbReference type="ChEBI" id="CHEBI:29103"/>
    </reaction>
</comment>
<evidence type="ECO:0000256" key="3">
    <source>
        <dbReference type="ARBA" id="ARBA00022692"/>
    </source>
</evidence>
<evidence type="ECO:0000256" key="21">
    <source>
        <dbReference type="SAM" id="Phobius"/>
    </source>
</evidence>
<dbReference type="Ensembl" id="ENSAOCT00000080060.1">
    <property type="protein sequence ID" value="ENSAOCP00000036929.1"/>
    <property type="gene ID" value="ENSAOCG00000033836.1"/>
</dbReference>
<keyword evidence="9" id="KW-1015">Disulfide bond</keyword>
<evidence type="ECO:0000256" key="15">
    <source>
        <dbReference type="ARBA" id="ARBA00034104"/>
    </source>
</evidence>
<evidence type="ECO:0000313" key="24">
    <source>
        <dbReference type="Ensembl" id="ENSAOCP00000036929.1"/>
    </source>
</evidence>
<dbReference type="Proteomes" id="UP001501940">
    <property type="component" value="Chromosome 18"/>
</dbReference>
<dbReference type="Pfam" id="PF02932">
    <property type="entry name" value="Neur_chan_memb"/>
    <property type="match status" value="1"/>
</dbReference>
<feature type="transmembrane region" description="Helical" evidence="21">
    <location>
        <begin position="578"/>
        <end position="599"/>
    </location>
</feature>
<evidence type="ECO:0000256" key="4">
    <source>
        <dbReference type="ARBA" id="ARBA00022729"/>
    </source>
</evidence>
<organism evidence="24 25">
    <name type="scientific">Amphiprion ocellaris</name>
    <name type="common">Clown anemonefish</name>
    <dbReference type="NCBI Taxonomy" id="80972"/>
    <lineage>
        <taxon>Eukaryota</taxon>
        <taxon>Metazoa</taxon>
        <taxon>Chordata</taxon>
        <taxon>Craniata</taxon>
        <taxon>Vertebrata</taxon>
        <taxon>Euteleostomi</taxon>
        <taxon>Actinopterygii</taxon>
        <taxon>Neopterygii</taxon>
        <taxon>Teleostei</taxon>
        <taxon>Neoteleostei</taxon>
        <taxon>Acanthomorphata</taxon>
        <taxon>Ovalentaria</taxon>
        <taxon>Pomacentridae</taxon>
        <taxon>Amphiprion</taxon>
    </lineage>
</organism>
<dbReference type="Gene3D" id="2.70.170.10">
    <property type="entry name" value="Neurotransmitter-gated ion-channel ligand-binding domain"/>
    <property type="match status" value="1"/>
</dbReference>
<evidence type="ECO:0000256" key="6">
    <source>
        <dbReference type="ARBA" id="ARBA00023018"/>
    </source>
</evidence>
<dbReference type="GeneTree" id="ENSGT00940000163471"/>
<dbReference type="FunFam" id="2.70.170.10:FF:000017">
    <property type="entry name" value="5-hydroxytryptamine receptor 3A"/>
    <property type="match status" value="1"/>
</dbReference>
<evidence type="ECO:0000256" key="2">
    <source>
        <dbReference type="ARBA" id="ARBA00022475"/>
    </source>
</evidence>
<evidence type="ECO:0000256" key="12">
    <source>
        <dbReference type="ARBA" id="ARBA00023257"/>
    </source>
</evidence>
<keyword evidence="13" id="KW-1071">Ligand-gated ion channel</keyword>
<evidence type="ECO:0000256" key="14">
    <source>
        <dbReference type="ARBA" id="ARBA00023303"/>
    </source>
</evidence>
<dbReference type="CDD" id="cd19063">
    <property type="entry name" value="LGIC_TM_5-HT3"/>
    <property type="match status" value="1"/>
</dbReference>
<proteinExistence type="predicted"/>
<feature type="compositionally biased region" description="Polar residues" evidence="20">
    <location>
        <begin position="94"/>
        <end position="124"/>
    </location>
</feature>
<keyword evidence="7" id="KW-0406">Ion transport</keyword>
<comment type="subcellular location">
    <subcellularLocation>
        <location evidence="15">Postsynaptic cell membrane</location>
        <topology evidence="15">Multi-pass membrane protein</topology>
    </subcellularLocation>
</comment>
<feature type="domain" description="Neurotransmitter-gated ion-channel transmembrane" evidence="23">
    <location>
        <begin position="391"/>
        <end position="595"/>
    </location>
</feature>
<feature type="transmembrane region" description="Helical" evidence="21">
    <location>
        <begin position="445"/>
        <end position="469"/>
    </location>
</feature>
<keyword evidence="25" id="KW-1185">Reference proteome</keyword>
<keyword evidence="5 21" id="KW-1133">Transmembrane helix</keyword>
<feature type="transmembrane region" description="Helical" evidence="21">
    <location>
        <begin position="418"/>
        <end position="439"/>
    </location>
</feature>
<dbReference type="InterPro" id="IPR006201">
    <property type="entry name" value="Neur_channel"/>
</dbReference>
<comment type="catalytic activity">
    <reaction evidence="17">
        <text>Na(+)(in) = Na(+)(out)</text>
        <dbReference type="Rhea" id="RHEA:34963"/>
        <dbReference type="ChEBI" id="CHEBI:29101"/>
    </reaction>
</comment>
<evidence type="ECO:0000256" key="20">
    <source>
        <dbReference type="SAM" id="MobiDB-lite"/>
    </source>
</evidence>
<keyword evidence="11" id="KW-0325">Glycoprotein</keyword>
<keyword evidence="8 21" id="KW-0472">Membrane</keyword>
<evidence type="ECO:0000313" key="25">
    <source>
        <dbReference type="Proteomes" id="UP001501940"/>
    </source>
</evidence>
<dbReference type="AlphaFoldDB" id="A0AAQ5X8U8"/>
<keyword evidence="6" id="KW-0770">Synapse</keyword>
<dbReference type="GO" id="GO:0004888">
    <property type="term" value="F:transmembrane signaling receptor activity"/>
    <property type="evidence" value="ECO:0007669"/>
    <property type="project" value="InterPro"/>
</dbReference>
<evidence type="ECO:0000256" key="13">
    <source>
        <dbReference type="ARBA" id="ARBA00023286"/>
    </source>
</evidence>
<comment type="function">
    <text evidence="19">Forms serotonin (5-hydroxytryptamine/5-HT3)-activated cation-selective channel complexes, which when activated cause fast, depolarizing responses in neurons.</text>
</comment>
<keyword evidence="10" id="KW-0675">Receptor</keyword>
<dbReference type="Gene3D" id="1.20.58.390">
    <property type="entry name" value="Neurotransmitter-gated ion-channel transmembrane domain"/>
    <property type="match status" value="1"/>
</dbReference>
<keyword evidence="2" id="KW-1003">Cell membrane</keyword>
<dbReference type="SUPFAM" id="SSF90112">
    <property type="entry name" value="Neurotransmitter-gated ion-channel transmembrane pore"/>
    <property type="match status" value="1"/>
</dbReference>
<protein>
    <submittedName>
        <fullName evidence="24">Uncharacterized protein</fullName>
    </submittedName>
</protein>
<evidence type="ECO:0000256" key="16">
    <source>
        <dbReference type="ARBA" id="ARBA00034430"/>
    </source>
</evidence>
<feature type="transmembrane region" description="Helical" evidence="21">
    <location>
        <begin position="383"/>
        <end position="406"/>
    </location>
</feature>
<evidence type="ECO:0000256" key="1">
    <source>
        <dbReference type="ARBA" id="ARBA00022448"/>
    </source>
</evidence>
<keyword evidence="4" id="KW-0732">Signal</keyword>
<dbReference type="GO" id="GO:0045211">
    <property type="term" value="C:postsynaptic membrane"/>
    <property type="evidence" value="ECO:0007669"/>
    <property type="project" value="UniProtKB-SubCell"/>
</dbReference>
<evidence type="ECO:0000256" key="18">
    <source>
        <dbReference type="ARBA" id="ARBA00036634"/>
    </source>
</evidence>
<dbReference type="InterPro" id="IPR036719">
    <property type="entry name" value="Neuro-gated_channel_TM_sf"/>
</dbReference>
<sequence>MSAESVCISCQFHWKLFKGSVITFAPPSFTDVTAGIISRPQRQLGCSLTLTAMMLAGFFFLLLLTGERTSSSELPELHDNHHKSNHSFQEIPGGNTSSSELYDDQQASNQSLEEMSGGNTSNSELYDDQQAKNQSSEEMSGEGLSSEVFIHTVPGRNIPSHEDHSKTCSIWDIVDHLNLTKDTDKYVVTRPVRDHTSHTLIYITMMIYAILDVRESDQVFISYVWIVLEWDNEHIWWDPDRFCGLKHIIVPTKHLWMPDLTTEEMIEKDKVRPSPYLKINYYGWIDYRNDQVMLTTCRMTAYNFPFDIQRCTISFKSILHSDKEIQLLFNTNNTAITERSRKVMRTQYEWLFIDMTATEETNDILGFNQTTIIYTITMKRRSALYVANFLLPVLFFLCLDLASLLISNRGGEKLSFKVTVMLAVTVMQLILNEILPASSDRIPLIAIYCIGVFGMMMISLMETIFVTYLMEKDFQDDQIDRDRSLNESREDKLDKGNFHSCFREMKKWTHCVSFNNGSADQPPHVGEEGSSQLTEVSVALEKVSDELGEIDRKMILLSSNKEEKPGYWTRMAKKIDKAFSIVYVMSVFLFLVVIFSVWIPKPK</sequence>
<feature type="region of interest" description="Disordered" evidence="20">
    <location>
        <begin position="74"/>
        <end position="143"/>
    </location>
</feature>
<evidence type="ECO:0000256" key="17">
    <source>
        <dbReference type="ARBA" id="ARBA00036239"/>
    </source>
</evidence>
<evidence type="ECO:0000259" key="23">
    <source>
        <dbReference type="Pfam" id="PF02932"/>
    </source>
</evidence>
<evidence type="ECO:0000256" key="9">
    <source>
        <dbReference type="ARBA" id="ARBA00023157"/>
    </source>
</evidence>
<comment type="catalytic activity">
    <reaction evidence="18">
        <text>Ca(2+)(in) = Ca(2+)(out)</text>
        <dbReference type="Rhea" id="RHEA:29671"/>
        <dbReference type="ChEBI" id="CHEBI:29108"/>
    </reaction>
</comment>
<keyword evidence="14" id="KW-0407">Ion channel</keyword>
<evidence type="ECO:0000259" key="22">
    <source>
        <dbReference type="Pfam" id="PF02931"/>
    </source>
</evidence>